<evidence type="ECO:0000256" key="2">
    <source>
        <dbReference type="ARBA" id="ARBA00022980"/>
    </source>
</evidence>
<dbReference type="Proteomes" id="UP000011668">
    <property type="component" value="Unassembled WGS sequence"/>
</dbReference>
<dbReference type="HOGENOM" id="CLU_2135232_0_0_1"/>
<comment type="caution">
    <text evidence="4">The sequence shown here is derived from an EMBL/GenBank/DDBJ whole genome shotgun (WGS) entry which is preliminary data.</text>
</comment>
<evidence type="ECO:0000313" key="4">
    <source>
        <dbReference type="EMBL" id="ELU43629.1"/>
    </source>
</evidence>
<dbReference type="STRING" id="983506.L8X4R7"/>
<keyword evidence="5" id="KW-1185">Reference proteome</keyword>
<dbReference type="EMBL" id="AFRT01000522">
    <property type="protein sequence ID" value="ELU43629.1"/>
    <property type="molecule type" value="Genomic_DNA"/>
</dbReference>
<proteinExistence type="inferred from homology"/>
<evidence type="ECO:0000256" key="3">
    <source>
        <dbReference type="ARBA" id="ARBA00023274"/>
    </source>
</evidence>
<dbReference type="InterPro" id="IPR002132">
    <property type="entry name" value="Ribosomal_uL5"/>
</dbReference>
<dbReference type="OrthoDB" id="1734943at2759"/>
<dbReference type="GO" id="GO:0005840">
    <property type="term" value="C:ribosome"/>
    <property type="evidence" value="ECO:0007669"/>
    <property type="project" value="UniProtKB-KW"/>
</dbReference>
<keyword evidence="2" id="KW-0689">Ribosomal protein</keyword>
<gene>
    <name evidence="4" type="ORF">AG1IA_02341</name>
</gene>
<name>L8X4R7_THACA</name>
<evidence type="ECO:0000313" key="5">
    <source>
        <dbReference type="Proteomes" id="UP000011668"/>
    </source>
</evidence>
<sequence>MDFYVVMGRPGARVARRKQKTGTIGFTHRVKKEDTMSWFKQRFDGIILSSFALFPIRHHVFVYMPCRYAIHVTSVTFLKVAPSRRLVSTPVHILKKKLKKGPERDNRNEKLTK</sequence>
<dbReference type="SUPFAM" id="SSF55282">
    <property type="entry name" value="RL5-like"/>
    <property type="match status" value="1"/>
</dbReference>
<accession>L8X4R7</accession>
<dbReference type="AlphaFoldDB" id="L8X4R7"/>
<protein>
    <submittedName>
        <fullName evidence="4">Uncharacterized protein</fullName>
    </submittedName>
</protein>
<keyword evidence="3" id="KW-0687">Ribonucleoprotein</keyword>
<dbReference type="Gene3D" id="3.30.1440.10">
    <property type="match status" value="1"/>
</dbReference>
<dbReference type="GO" id="GO:1990904">
    <property type="term" value="C:ribonucleoprotein complex"/>
    <property type="evidence" value="ECO:0007669"/>
    <property type="project" value="UniProtKB-KW"/>
</dbReference>
<dbReference type="PANTHER" id="PTHR11994">
    <property type="entry name" value="60S RIBOSOMAL PROTEIN L11-RELATED"/>
    <property type="match status" value="1"/>
</dbReference>
<dbReference type="GO" id="GO:0006412">
    <property type="term" value="P:translation"/>
    <property type="evidence" value="ECO:0007669"/>
    <property type="project" value="InterPro"/>
</dbReference>
<comment type="similarity">
    <text evidence="1">Belongs to the universal ribosomal protein uL5 family.</text>
</comment>
<dbReference type="GO" id="GO:0003735">
    <property type="term" value="F:structural constituent of ribosome"/>
    <property type="evidence" value="ECO:0007669"/>
    <property type="project" value="InterPro"/>
</dbReference>
<evidence type="ECO:0000256" key="1">
    <source>
        <dbReference type="ARBA" id="ARBA00008553"/>
    </source>
</evidence>
<dbReference type="InterPro" id="IPR022803">
    <property type="entry name" value="Ribosomal_uL5_dom_sf"/>
</dbReference>
<organism evidence="4 5">
    <name type="scientific">Thanatephorus cucumeris (strain AG1-IA)</name>
    <name type="common">Rice sheath blight fungus</name>
    <name type="synonym">Rhizoctonia solani</name>
    <dbReference type="NCBI Taxonomy" id="983506"/>
    <lineage>
        <taxon>Eukaryota</taxon>
        <taxon>Fungi</taxon>
        <taxon>Dikarya</taxon>
        <taxon>Basidiomycota</taxon>
        <taxon>Agaricomycotina</taxon>
        <taxon>Agaricomycetes</taxon>
        <taxon>Cantharellales</taxon>
        <taxon>Ceratobasidiaceae</taxon>
        <taxon>Rhizoctonia</taxon>
        <taxon>Rhizoctonia solani AG-1</taxon>
    </lineage>
</organism>
<reference evidence="4 5" key="1">
    <citation type="journal article" date="2013" name="Nat. Commun.">
        <title>The evolution and pathogenic mechanisms of the rice sheath blight pathogen.</title>
        <authorList>
            <person name="Zheng A."/>
            <person name="Lin R."/>
            <person name="Xu L."/>
            <person name="Qin P."/>
            <person name="Tang C."/>
            <person name="Ai P."/>
            <person name="Zhang D."/>
            <person name="Liu Y."/>
            <person name="Sun Z."/>
            <person name="Feng H."/>
            <person name="Wang Y."/>
            <person name="Chen Y."/>
            <person name="Liang X."/>
            <person name="Fu R."/>
            <person name="Li Q."/>
            <person name="Zhang J."/>
            <person name="Yu X."/>
            <person name="Xie Z."/>
            <person name="Ding L."/>
            <person name="Guan P."/>
            <person name="Tang J."/>
            <person name="Liang Y."/>
            <person name="Wang S."/>
            <person name="Deng Q."/>
            <person name="Li S."/>
            <person name="Zhu J."/>
            <person name="Wang L."/>
            <person name="Liu H."/>
            <person name="Li P."/>
        </authorList>
    </citation>
    <scope>NUCLEOTIDE SEQUENCE [LARGE SCALE GENOMIC DNA]</scope>
    <source>
        <strain evidence="5">AG-1 IA</strain>
    </source>
</reference>